<dbReference type="AlphaFoldDB" id="A0A6J4HC87"/>
<sequence length="209" mass="20472">MDRAPGPPPRRALRFRLLAALAAAPALLSGGCAAVSPLGGAAPAADVAALAERLPASAAGFRRGVARPAASAQGREVAYATEGGRLTAAATVELLAEDTAPAAALEAALADVLRAGPAREMREAGRFTAAAAGAGGALPLVCARTDGRYGRERVAGLVCAGRAGVALLRIRVTMPAREPPPADPRAFAEAIAATLSGSAVATAAAAPAG</sequence>
<reference evidence="2" key="1">
    <citation type="submission" date="2020-02" db="EMBL/GenBank/DDBJ databases">
        <authorList>
            <person name="Meier V. D."/>
        </authorList>
    </citation>
    <scope>NUCLEOTIDE SEQUENCE</scope>
    <source>
        <strain evidence="2">AVDCRST_MAG08</strain>
    </source>
</reference>
<proteinExistence type="predicted"/>
<dbReference type="EMBL" id="CADCTG010000057">
    <property type="protein sequence ID" value="CAA9219602.1"/>
    <property type="molecule type" value="Genomic_DNA"/>
</dbReference>
<feature type="signal peptide" evidence="1">
    <location>
        <begin position="1"/>
        <end position="34"/>
    </location>
</feature>
<gene>
    <name evidence="2" type="ORF">AVDCRST_MAG08-554</name>
</gene>
<keyword evidence="1" id="KW-0732">Signal</keyword>
<protein>
    <submittedName>
        <fullName evidence="2">Uncharacterized protein</fullName>
    </submittedName>
</protein>
<evidence type="ECO:0000313" key="2">
    <source>
        <dbReference type="EMBL" id="CAA9219602.1"/>
    </source>
</evidence>
<dbReference type="PROSITE" id="PS51257">
    <property type="entry name" value="PROKAR_LIPOPROTEIN"/>
    <property type="match status" value="1"/>
</dbReference>
<accession>A0A6J4HC87</accession>
<organism evidence="2">
    <name type="scientific">uncultured Acetobacteraceae bacterium</name>
    <dbReference type="NCBI Taxonomy" id="169975"/>
    <lineage>
        <taxon>Bacteria</taxon>
        <taxon>Pseudomonadati</taxon>
        <taxon>Pseudomonadota</taxon>
        <taxon>Alphaproteobacteria</taxon>
        <taxon>Acetobacterales</taxon>
        <taxon>Acetobacteraceae</taxon>
        <taxon>environmental samples</taxon>
    </lineage>
</organism>
<evidence type="ECO:0000256" key="1">
    <source>
        <dbReference type="SAM" id="SignalP"/>
    </source>
</evidence>
<feature type="chain" id="PRO_5026873342" evidence="1">
    <location>
        <begin position="35"/>
        <end position="209"/>
    </location>
</feature>
<name>A0A6J4HC87_9PROT</name>